<reference evidence="1" key="1">
    <citation type="submission" date="2013-11" db="EMBL/GenBank/DDBJ databases">
        <title>Microbial diversity, functional groups and degradation webs in Northern and Southern Mediterranean and Red Sea marine crude oil polluted sites.</title>
        <authorList>
            <person name="Daffonchio D."/>
            <person name="Mapelli F."/>
            <person name="Ferrer M."/>
            <person name="Richter M."/>
            <person name="Cherif A."/>
            <person name="Malkawi H.I."/>
            <person name="Yakimov M.M."/>
            <person name="Abdel-Fattah Y.R."/>
            <person name="Blaghen M."/>
            <person name="Golyshin P.N."/>
            <person name="Kalogerakis N."/>
            <person name="Boon N."/>
            <person name="Magagnini M."/>
            <person name="Fava F."/>
        </authorList>
    </citation>
    <scope>NUCLEOTIDE SEQUENCE</scope>
</reference>
<dbReference type="EMBL" id="AYSL01001674">
    <property type="protein sequence ID" value="KTF05620.1"/>
    <property type="molecule type" value="Genomic_DNA"/>
</dbReference>
<sequence length="36" mass="3693">MIAISSTAASLPVFSFTMLGNFAFNTAGVTTPIRSA</sequence>
<dbReference type="AlphaFoldDB" id="A0A1B6NQB4"/>
<gene>
    <name evidence="1" type="ORF">MGSAQ_002884</name>
</gene>
<proteinExistence type="predicted"/>
<evidence type="ECO:0000313" key="1">
    <source>
        <dbReference type="EMBL" id="KTF05620.1"/>
    </source>
</evidence>
<protein>
    <submittedName>
        <fullName evidence="1">Secreted protein</fullName>
    </submittedName>
</protein>
<organism evidence="1">
    <name type="scientific">marine sediment metagenome</name>
    <dbReference type="NCBI Taxonomy" id="412755"/>
    <lineage>
        <taxon>unclassified sequences</taxon>
        <taxon>metagenomes</taxon>
        <taxon>ecological metagenomes</taxon>
    </lineage>
</organism>
<accession>A0A1B6NQB4</accession>
<comment type="caution">
    <text evidence="1">The sequence shown here is derived from an EMBL/GenBank/DDBJ whole genome shotgun (WGS) entry which is preliminary data.</text>
</comment>
<name>A0A1B6NQB4_9ZZZZ</name>